<dbReference type="AlphaFoldDB" id="A0AAV3R2N9"/>
<dbReference type="Pfam" id="PF13320">
    <property type="entry name" value="GH123_cat"/>
    <property type="match status" value="1"/>
</dbReference>
<evidence type="ECO:0000313" key="2">
    <source>
        <dbReference type="EMBL" id="GAA0169310.1"/>
    </source>
</evidence>
<evidence type="ECO:0000259" key="1">
    <source>
        <dbReference type="Pfam" id="PF13320"/>
    </source>
</evidence>
<evidence type="ECO:0000313" key="3">
    <source>
        <dbReference type="Proteomes" id="UP001454036"/>
    </source>
</evidence>
<keyword evidence="3" id="KW-1185">Reference proteome</keyword>
<name>A0AAV3R2N9_LITER</name>
<sequence>MIIPFTFFSGSQIDMPVPVEGVAGGGTAYGWSDSGVRDPTPLRGRIDPSKVPCSDLVHVWCMPSTANVGPHELPRPLEHISLLAARNERESIQIAIRPKVSWGTAGAAGSIQIQSTDLTSSSGDRLVVGESLTFRQVVPVLGVPDALVPLNTPVCQLNVFPGETTVIWISVDIPSGQPPGQYEGEVTITAMKADTESTTHGSKQERYKIFQELKDCLDVMEPVESKPLDEVVERVKSASSSLRRVLLSPSFSDILSDNGSVDMMDEDAIANLSVRVKLNLTVWDFILPATPSLPAVIGISDTVIEDRFGVEHGSTEWYESLDQHFRWLLTYRISPYFCRWGDGMRVLTYTCPWPADHPKSDEYYSDPRLAAYAVPYRPVVSCGDTTKESLQREVELLRSKAHWRKAYFYLWDEPLNVEHFEAIRSMASEIHDYAPDARILTTYYCGPSDAPLASNNFEAFLKVPEFLRPHTQIYCTSEWVIGNREDLVKDIVAEIQPENGEEWWTYVCMAPTDPHPNWHLGMRGTQHRAVMWRVWKEGGTGFLYWGANCYEKASVPSAEIQFRRGLPPGDGVLFYPGQVFSSSHEPVASLRLERLLSGLQDFEYLKLYASRYGRIEGLNLLEKTGMYTGPERYTAEHVPIDVMRGEIYRSFRSQ</sequence>
<protein>
    <submittedName>
        <fullName evidence="2">Protein modifying enzyme</fullName>
    </submittedName>
</protein>
<proteinExistence type="predicted"/>
<organism evidence="2 3">
    <name type="scientific">Lithospermum erythrorhizon</name>
    <name type="common">Purple gromwell</name>
    <name type="synonym">Lithospermum officinale var. erythrorhizon</name>
    <dbReference type="NCBI Taxonomy" id="34254"/>
    <lineage>
        <taxon>Eukaryota</taxon>
        <taxon>Viridiplantae</taxon>
        <taxon>Streptophyta</taxon>
        <taxon>Embryophyta</taxon>
        <taxon>Tracheophyta</taxon>
        <taxon>Spermatophyta</taxon>
        <taxon>Magnoliopsida</taxon>
        <taxon>eudicotyledons</taxon>
        <taxon>Gunneridae</taxon>
        <taxon>Pentapetalae</taxon>
        <taxon>asterids</taxon>
        <taxon>lamiids</taxon>
        <taxon>Boraginales</taxon>
        <taxon>Boraginaceae</taxon>
        <taxon>Boraginoideae</taxon>
        <taxon>Lithospermeae</taxon>
        <taxon>Lithospermum</taxon>
    </lineage>
</organism>
<dbReference type="PANTHER" id="PTHR37193:SF1">
    <property type="entry name" value="ALPHA-1,6-MANNOSYL-GLYCOPROTEIN 2-BETA-N-ACETYLGLUCOSAMINYLTRANSFERASE"/>
    <property type="match status" value="1"/>
</dbReference>
<dbReference type="EMBL" id="BAABME010006794">
    <property type="protein sequence ID" value="GAA0169310.1"/>
    <property type="molecule type" value="Genomic_DNA"/>
</dbReference>
<dbReference type="InterPro" id="IPR025150">
    <property type="entry name" value="GH123_cat"/>
</dbReference>
<feature type="domain" description="Glycoside hydrolase 123 catalytic" evidence="1">
    <location>
        <begin position="394"/>
        <end position="607"/>
    </location>
</feature>
<reference evidence="2 3" key="1">
    <citation type="submission" date="2024-01" db="EMBL/GenBank/DDBJ databases">
        <title>The complete chloroplast genome sequence of Lithospermum erythrorhizon: insights into the phylogenetic relationship among Boraginaceae species and the maternal lineages of purple gromwells.</title>
        <authorList>
            <person name="Okada T."/>
            <person name="Watanabe K."/>
        </authorList>
    </citation>
    <scope>NUCLEOTIDE SEQUENCE [LARGE SCALE GENOMIC DNA]</scope>
</reference>
<comment type="caution">
    <text evidence="2">The sequence shown here is derived from an EMBL/GenBank/DDBJ whole genome shotgun (WGS) entry which is preliminary data.</text>
</comment>
<dbReference type="PANTHER" id="PTHR37193">
    <property type="entry name" value="ALPHA-1,6-MANNOSYL-GLYCOPROTEIN 2-BETA-N-ACETYLGLUCOSAMINYLTRANSFERASE"/>
    <property type="match status" value="1"/>
</dbReference>
<gene>
    <name evidence="2" type="ORF">LIER_23828</name>
</gene>
<accession>A0AAV3R2N9</accession>
<dbReference type="Proteomes" id="UP001454036">
    <property type="component" value="Unassembled WGS sequence"/>
</dbReference>